<feature type="region of interest" description="Disordered" evidence="1">
    <location>
        <begin position="120"/>
        <end position="167"/>
    </location>
</feature>
<organism evidence="2 3">
    <name type="scientific">Golovinomyces cichoracearum</name>
    <dbReference type="NCBI Taxonomy" id="62708"/>
    <lineage>
        <taxon>Eukaryota</taxon>
        <taxon>Fungi</taxon>
        <taxon>Dikarya</taxon>
        <taxon>Ascomycota</taxon>
        <taxon>Pezizomycotina</taxon>
        <taxon>Leotiomycetes</taxon>
        <taxon>Erysiphales</taxon>
        <taxon>Erysiphaceae</taxon>
        <taxon>Golovinomyces</taxon>
    </lineage>
</organism>
<reference evidence="2 3" key="1">
    <citation type="journal article" date="2018" name="BMC Genomics">
        <title>Comparative genome analyses reveal sequence features reflecting distinct modes of host-adaptation between dicot and monocot powdery mildew.</title>
        <authorList>
            <person name="Wu Y."/>
            <person name="Ma X."/>
            <person name="Pan Z."/>
            <person name="Kale S.D."/>
            <person name="Song Y."/>
            <person name="King H."/>
            <person name="Zhang Q."/>
            <person name="Presley C."/>
            <person name="Deng X."/>
            <person name="Wei C.I."/>
            <person name="Xiao S."/>
        </authorList>
    </citation>
    <scope>NUCLEOTIDE SEQUENCE [LARGE SCALE GENOMIC DNA]</scope>
    <source>
        <strain evidence="2">UCSC1</strain>
    </source>
</reference>
<dbReference type="EMBL" id="MCBR01013861">
    <property type="protein sequence ID" value="RKF63511.1"/>
    <property type="molecule type" value="Genomic_DNA"/>
</dbReference>
<dbReference type="Proteomes" id="UP000285405">
    <property type="component" value="Unassembled WGS sequence"/>
</dbReference>
<evidence type="ECO:0000256" key="1">
    <source>
        <dbReference type="SAM" id="MobiDB-lite"/>
    </source>
</evidence>
<feature type="compositionally biased region" description="Basic and acidic residues" evidence="1">
    <location>
        <begin position="154"/>
        <end position="165"/>
    </location>
</feature>
<dbReference type="AlphaFoldDB" id="A0A420I1I7"/>
<feature type="compositionally biased region" description="Basic residues" evidence="1">
    <location>
        <begin position="123"/>
        <end position="137"/>
    </location>
</feature>
<comment type="caution">
    <text evidence="2">The sequence shown here is derived from an EMBL/GenBank/DDBJ whole genome shotgun (WGS) entry which is preliminary data.</text>
</comment>
<accession>A0A420I1I7</accession>
<evidence type="ECO:0000313" key="2">
    <source>
        <dbReference type="EMBL" id="RKF63511.1"/>
    </source>
</evidence>
<protein>
    <submittedName>
        <fullName evidence="2">Uncharacterized protein</fullName>
    </submittedName>
</protein>
<name>A0A420I1I7_9PEZI</name>
<gene>
    <name evidence="2" type="ORF">GcC1_138017</name>
</gene>
<sequence>MSRKWKGSAGELGTLAVQGWAVLAAMGYNIRAGAWMGVPSHGPMRYAMKDWEFETVKYESPARRKGSLATQLFLVMSSKYCKTITASPNYRQRTYYSKIRKLTAKSGNYCDELRSSSFPKYQKGTKRDKRRRRRKIERRAMSSIENSAKTPTKRVLEEAPLERPSKTTKLQSLIF</sequence>
<evidence type="ECO:0000313" key="3">
    <source>
        <dbReference type="Proteomes" id="UP000285405"/>
    </source>
</evidence>
<proteinExistence type="predicted"/>